<feature type="domain" description="Fibronectin type-III" evidence="3">
    <location>
        <begin position="129"/>
        <end position="223"/>
    </location>
</feature>
<dbReference type="OrthoDB" id="261433at2759"/>
<feature type="chain" id="PRO_5036221067" description="Fibronectin type-III domain-containing protein" evidence="2">
    <location>
        <begin position="17"/>
        <end position="449"/>
    </location>
</feature>
<protein>
    <recommendedName>
        <fullName evidence="3">Fibronectin type-III domain-containing protein</fullName>
    </recommendedName>
</protein>
<dbReference type="PANTHER" id="PTHR46708:SF2">
    <property type="entry name" value="FIBRONECTIN TYPE-III DOMAIN-CONTAINING PROTEIN"/>
    <property type="match status" value="1"/>
</dbReference>
<gene>
    <name evidence="4" type="ORF">BOKJ2_LOCUS7276</name>
</gene>
<feature type="signal peptide" evidence="2">
    <location>
        <begin position="1"/>
        <end position="16"/>
    </location>
</feature>
<dbReference type="CDD" id="cd00063">
    <property type="entry name" value="FN3"/>
    <property type="match status" value="3"/>
</dbReference>
<keyword evidence="2" id="KW-0732">Signal</keyword>
<organism evidence="4 5">
    <name type="scientific">Bursaphelenchus okinawaensis</name>
    <dbReference type="NCBI Taxonomy" id="465554"/>
    <lineage>
        <taxon>Eukaryota</taxon>
        <taxon>Metazoa</taxon>
        <taxon>Ecdysozoa</taxon>
        <taxon>Nematoda</taxon>
        <taxon>Chromadorea</taxon>
        <taxon>Rhabditida</taxon>
        <taxon>Tylenchina</taxon>
        <taxon>Tylenchomorpha</taxon>
        <taxon>Aphelenchoidea</taxon>
        <taxon>Aphelenchoididae</taxon>
        <taxon>Bursaphelenchus</taxon>
    </lineage>
</organism>
<dbReference type="SMART" id="SM00060">
    <property type="entry name" value="FN3"/>
    <property type="match status" value="4"/>
</dbReference>
<dbReference type="InterPro" id="IPR003961">
    <property type="entry name" value="FN3_dom"/>
</dbReference>
<dbReference type="SUPFAM" id="SSF49265">
    <property type="entry name" value="Fibronectin type III"/>
    <property type="match status" value="2"/>
</dbReference>
<evidence type="ECO:0000313" key="5">
    <source>
        <dbReference type="Proteomes" id="UP000614601"/>
    </source>
</evidence>
<evidence type="ECO:0000313" key="4">
    <source>
        <dbReference type="EMBL" id="CAD5217805.1"/>
    </source>
</evidence>
<comment type="caution">
    <text evidence="4">The sequence shown here is derived from an EMBL/GenBank/DDBJ whole genome shotgun (WGS) entry which is preliminary data.</text>
</comment>
<reference evidence="4" key="1">
    <citation type="submission" date="2020-09" db="EMBL/GenBank/DDBJ databases">
        <authorList>
            <person name="Kikuchi T."/>
        </authorList>
    </citation>
    <scope>NUCLEOTIDE SEQUENCE</scope>
    <source>
        <strain evidence="4">SH1</strain>
    </source>
</reference>
<dbReference type="EMBL" id="CAJFCW020000003">
    <property type="protein sequence ID" value="CAG9108524.1"/>
    <property type="molecule type" value="Genomic_DNA"/>
</dbReference>
<dbReference type="Proteomes" id="UP000614601">
    <property type="component" value="Unassembled WGS sequence"/>
</dbReference>
<dbReference type="EMBL" id="CAJFDH010000003">
    <property type="protein sequence ID" value="CAD5217805.1"/>
    <property type="molecule type" value="Genomic_DNA"/>
</dbReference>
<dbReference type="PROSITE" id="PS50853">
    <property type="entry name" value="FN3"/>
    <property type="match status" value="3"/>
</dbReference>
<accession>A0A811KQ75</accession>
<dbReference type="InterPro" id="IPR050991">
    <property type="entry name" value="ECM_Regulatory_Proteins"/>
</dbReference>
<feature type="domain" description="Fibronectin type-III" evidence="3">
    <location>
        <begin position="228"/>
        <end position="324"/>
    </location>
</feature>
<evidence type="ECO:0000259" key="3">
    <source>
        <dbReference type="PROSITE" id="PS50853"/>
    </source>
</evidence>
<dbReference type="PANTHER" id="PTHR46708">
    <property type="entry name" value="TENASCIN"/>
    <property type="match status" value="1"/>
</dbReference>
<dbReference type="AlphaFoldDB" id="A0A811KQ75"/>
<dbReference type="Proteomes" id="UP000783686">
    <property type="component" value="Unassembled WGS sequence"/>
</dbReference>
<evidence type="ECO:0000256" key="1">
    <source>
        <dbReference type="ARBA" id="ARBA00022737"/>
    </source>
</evidence>
<dbReference type="InterPro" id="IPR036116">
    <property type="entry name" value="FN3_sf"/>
</dbReference>
<feature type="domain" description="Fibronectin type-III" evidence="3">
    <location>
        <begin position="328"/>
        <end position="426"/>
    </location>
</feature>
<name>A0A811KQ75_9BILA</name>
<proteinExistence type="predicted"/>
<dbReference type="Gene3D" id="2.60.40.10">
    <property type="entry name" value="Immunoglobulins"/>
    <property type="match status" value="4"/>
</dbReference>
<evidence type="ECO:0000256" key="2">
    <source>
        <dbReference type="SAM" id="SignalP"/>
    </source>
</evidence>
<dbReference type="Pfam" id="PF00041">
    <property type="entry name" value="fn3"/>
    <property type="match status" value="1"/>
</dbReference>
<keyword evidence="1" id="KW-0677">Repeat</keyword>
<sequence>MDRYLLILCFITAVRSLNLNIRNLHAKFDVQQNFVYVSWTAPKVRDDVQYQVKYRLSNRDYPGNEWHYSRVRETEAPLDQIKNLKNGDEIEVHVKSELDGANSSLPLIINVIKQVNVDGLILKEDDFLPPLNFQALVLDPYSVRLEWKPYNLKENAFYIVNTKQLTPYGQENLLRQQVKVKDTFLLLRNLEPGHKYEFTIRTATTLDQTSSTAAIVEVSMPEVDKLYEVGNLIITSKFNIDNTGVVNLTWQIPPNMKDQIRKYYVEYAAASDTDWKSLTFDGSNPTIILKDLISDTTYSLKIRTILSNNFETDSGTFTFKTPKIPENLIKNVDVIYSSETSDVKIQWELKTEVSSNLINGYVVYINQDLNAKEHTWRRIQHNSPEKSISVSGLLTDTIYYVRILPILNDGTEKATTIVYKFTTLSHQPIKNQKRNRRHIKYGEKLIMKK</sequence>
<dbReference type="InterPro" id="IPR013783">
    <property type="entry name" value="Ig-like_fold"/>
</dbReference>
<keyword evidence="5" id="KW-1185">Reference proteome</keyword>